<dbReference type="EMBL" id="CP036273">
    <property type="protein sequence ID" value="QDU20158.1"/>
    <property type="molecule type" value="Genomic_DNA"/>
</dbReference>
<dbReference type="GO" id="GO:0009245">
    <property type="term" value="P:lipid A biosynthetic process"/>
    <property type="evidence" value="ECO:0007669"/>
    <property type="project" value="UniProtKB-KW"/>
</dbReference>
<dbReference type="InterPro" id="IPR010137">
    <property type="entry name" value="Lipid_A_LpxA"/>
</dbReference>
<reference evidence="7 8" key="1">
    <citation type="submission" date="2019-02" db="EMBL/GenBank/DDBJ databases">
        <title>Deep-cultivation of Planctomycetes and their phenomic and genomic characterization uncovers novel biology.</title>
        <authorList>
            <person name="Wiegand S."/>
            <person name="Jogler M."/>
            <person name="Boedeker C."/>
            <person name="Pinto D."/>
            <person name="Vollmers J."/>
            <person name="Rivas-Marin E."/>
            <person name="Kohn T."/>
            <person name="Peeters S.H."/>
            <person name="Heuer A."/>
            <person name="Rast P."/>
            <person name="Oberbeckmann S."/>
            <person name="Bunk B."/>
            <person name="Jeske O."/>
            <person name="Meyerdierks A."/>
            <person name="Storesund J.E."/>
            <person name="Kallscheuer N."/>
            <person name="Luecker S."/>
            <person name="Lage O.M."/>
            <person name="Pohl T."/>
            <person name="Merkel B.J."/>
            <person name="Hornburger P."/>
            <person name="Mueller R.-W."/>
            <person name="Bruemmer F."/>
            <person name="Labrenz M."/>
            <person name="Spormann A.M."/>
            <person name="Op den Camp H."/>
            <person name="Overmann J."/>
            <person name="Amann R."/>
            <person name="Jetten M.S.M."/>
            <person name="Mascher T."/>
            <person name="Medema M.H."/>
            <person name="Devos D.P."/>
            <person name="Kaster A.-K."/>
            <person name="Ovreas L."/>
            <person name="Rohde M."/>
            <person name="Galperin M.Y."/>
            <person name="Jogler C."/>
        </authorList>
    </citation>
    <scope>NUCLEOTIDE SEQUENCE [LARGE SCALE GENOMIC DNA]</scope>
    <source>
        <strain evidence="7 8">ETA_A1</strain>
    </source>
</reference>
<evidence type="ECO:0000256" key="5">
    <source>
        <dbReference type="ARBA" id="ARBA00023315"/>
    </source>
</evidence>
<dbReference type="OrthoDB" id="9807278at2"/>
<keyword evidence="2" id="KW-0441">Lipid A biosynthesis</keyword>
<dbReference type="InterPro" id="IPR029098">
    <property type="entry name" value="Acetyltransf_C"/>
</dbReference>
<dbReference type="GO" id="GO:0016020">
    <property type="term" value="C:membrane"/>
    <property type="evidence" value="ECO:0007669"/>
    <property type="project" value="GOC"/>
</dbReference>
<dbReference type="InterPro" id="IPR011004">
    <property type="entry name" value="Trimer_LpxA-like_sf"/>
</dbReference>
<dbReference type="Proteomes" id="UP000319576">
    <property type="component" value="Chromosome"/>
</dbReference>
<evidence type="ECO:0000256" key="1">
    <source>
        <dbReference type="ARBA" id="ARBA00022516"/>
    </source>
</evidence>
<dbReference type="Pfam" id="PF13720">
    <property type="entry name" value="Acetyltransf_11"/>
    <property type="match status" value="1"/>
</dbReference>
<keyword evidence="8" id="KW-1185">Reference proteome</keyword>
<dbReference type="PIRSF" id="PIRSF000456">
    <property type="entry name" value="UDP-GlcNAc_acltr"/>
    <property type="match status" value="1"/>
</dbReference>
<dbReference type="NCBIfam" id="NF003657">
    <property type="entry name" value="PRK05289.1"/>
    <property type="match status" value="1"/>
</dbReference>
<dbReference type="PANTHER" id="PTHR43480">
    <property type="entry name" value="ACYL-[ACYL-CARRIER-PROTEIN]--UDP-N-ACETYLGLUCOSAMINE O-ACYLTRANSFERASE"/>
    <property type="match status" value="1"/>
</dbReference>
<evidence type="ECO:0000313" key="8">
    <source>
        <dbReference type="Proteomes" id="UP000319576"/>
    </source>
</evidence>
<dbReference type="SUPFAM" id="SSF51161">
    <property type="entry name" value="Trimeric LpxA-like enzymes"/>
    <property type="match status" value="1"/>
</dbReference>
<proteinExistence type="predicted"/>
<organism evidence="7 8">
    <name type="scientific">Urbifossiella limnaea</name>
    <dbReference type="NCBI Taxonomy" id="2528023"/>
    <lineage>
        <taxon>Bacteria</taxon>
        <taxon>Pseudomonadati</taxon>
        <taxon>Planctomycetota</taxon>
        <taxon>Planctomycetia</taxon>
        <taxon>Gemmatales</taxon>
        <taxon>Gemmataceae</taxon>
        <taxon>Urbifossiella</taxon>
    </lineage>
</organism>
<protein>
    <submittedName>
        <fullName evidence="7">Acyl-[acyl-carrier-protein]--UDP-N-acetylglucosamine O-acyltransferase</fullName>
        <ecNumber evidence="7">2.3.1.129</ecNumber>
    </submittedName>
</protein>
<keyword evidence="5 7" id="KW-0012">Acyltransferase</keyword>
<keyword evidence="4" id="KW-0443">Lipid metabolism</keyword>
<keyword evidence="3 7" id="KW-0808">Transferase</keyword>
<evidence type="ECO:0000256" key="4">
    <source>
        <dbReference type="ARBA" id="ARBA00023098"/>
    </source>
</evidence>
<name>A0A517XRM0_9BACT</name>
<dbReference type="NCBIfam" id="TIGR01852">
    <property type="entry name" value="lipid_A_lpxA"/>
    <property type="match status" value="1"/>
</dbReference>
<gene>
    <name evidence="7" type="primary">lpxA</name>
    <name evidence="7" type="ORF">ETAA1_21020</name>
</gene>
<dbReference type="GO" id="GO:0008780">
    <property type="term" value="F:acyl-[acyl-carrier-protein]-UDP-N-acetylglucosamine O-acyltransferase activity"/>
    <property type="evidence" value="ECO:0007669"/>
    <property type="project" value="UniProtKB-EC"/>
</dbReference>
<dbReference type="InterPro" id="IPR037157">
    <property type="entry name" value="Acetyltransf_C_sf"/>
</dbReference>
<evidence type="ECO:0000259" key="6">
    <source>
        <dbReference type="Pfam" id="PF13720"/>
    </source>
</evidence>
<dbReference type="PANTHER" id="PTHR43480:SF1">
    <property type="entry name" value="ACYL-[ACYL-CARRIER-PROTEIN]--UDP-N-ACETYLGLUCOSAMINE O-ACYLTRANSFERASE, MITOCHONDRIAL-RELATED"/>
    <property type="match status" value="1"/>
</dbReference>
<dbReference type="KEGG" id="uli:ETAA1_21020"/>
<dbReference type="Gene3D" id="1.20.1180.10">
    <property type="entry name" value="Udp N-acetylglucosamine O-acyltransferase, C-terminal domain"/>
    <property type="match status" value="1"/>
</dbReference>
<evidence type="ECO:0000256" key="3">
    <source>
        <dbReference type="ARBA" id="ARBA00022679"/>
    </source>
</evidence>
<dbReference type="AlphaFoldDB" id="A0A517XRM0"/>
<evidence type="ECO:0000256" key="2">
    <source>
        <dbReference type="ARBA" id="ARBA00022556"/>
    </source>
</evidence>
<sequence>MPPLIHPSAVVSPDAQLAPDVRVGPLAVIDGQVELGPGCVVAAQARLTGPLTAGPNNTFDTGSVIGGAPQHTAYAGEPTRVVIGAGNTFREHVTVHRGMPTGAGPGTGVTTIGDGNLFMAGAHVAHDCVVGNHGIYANSALLGGHVTTGDRVFLSGNSAVHQFCRVGRLALLSGSSASSKDIPPFWVIQDVNHVCGVNVVGMRRAGVSNAEINAVRRVFRSIYVERLLIPVAMLRAEAQFGALPAVRELIDFVRDSKRGVTGPSGFRPDGEAA</sequence>
<dbReference type="RefSeq" id="WP_145237242.1">
    <property type="nucleotide sequence ID" value="NZ_CP036273.1"/>
</dbReference>
<keyword evidence="1" id="KW-0444">Lipid biosynthesis</keyword>
<feature type="domain" description="UDP N-acetylglucosamine O-acyltransferase C-terminal" evidence="6">
    <location>
        <begin position="181"/>
        <end position="260"/>
    </location>
</feature>
<evidence type="ECO:0000313" key="7">
    <source>
        <dbReference type="EMBL" id="QDU20158.1"/>
    </source>
</evidence>
<accession>A0A517XRM0</accession>
<dbReference type="Gene3D" id="2.160.10.10">
    <property type="entry name" value="Hexapeptide repeat proteins"/>
    <property type="match status" value="1"/>
</dbReference>
<dbReference type="EC" id="2.3.1.129" evidence="7"/>